<dbReference type="OrthoDB" id="3800738at2759"/>
<dbReference type="EMBL" id="JAGMWT010000015">
    <property type="protein sequence ID" value="KAH7116052.1"/>
    <property type="molecule type" value="Genomic_DNA"/>
</dbReference>
<comment type="caution">
    <text evidence="3">The sequence shown here is derived from an EMBL/GenBank/DDBJ whole genome shotgun (WGS) entry which is preliminary data.</text>
</comment>
<evidence type="ECO:0000259" key="2">
    <source>
        <dbReference type="Pfam" id="PF00646"/>
    </source>
</evidence>
<dbReference type="SUPFAM" id="SSF81383">
    <property type="entry name" value="F-box domain"/>
    <property type="match status" value="1"/>
</dbReference>
<name>A0A9P9DBR9_9PLEO</name>
<sequence length="417" mass="48082">MTESSGKKMMSYVQTNIDEGTVHDLRNDQEKADGVKGTRERVATTTQQDNSLPLDDMDIATPQWQSADILTATRRVLQLPEVIEIIFVHVPGLDVIRNCRLVSRFWNNLIQTSPLLQKHCWITPATSDDDDPFIIPFEWPSTFLESTAAPPCPFKRAREEWFGDTKVKTPGLREGDYPSEVQEAMIEAHCIIHSLVPGPEIRVPHNNMESMMKCSLHSPGSTAHEHFRKSLLHPLTTKLPDRTDYLQTCFIAYRKHIVLSTNIQPYNPCWPALLQYFDWLYHLPDRRWESHMLTKPSARSLTIMVTQDWLRHNVEPIRAEHITVRHLMGLLLQPCITIAKDRVTILSDFIGHMEATDETAETETETQTQTQTRNNIDLSPGMMGIIARDTLELEEWERDLKNLLMYAARWCDDFELL</sequence>
<protein>
    <recommendedName>
        <fullName evidence="2">F-box domain-containing protein</fullName>
    </recommendedName>
</protein>
<organism evidence="3 4">
    <name type="scientific">Dendryphion nanum</name>
    <dbReference type="NCBI Taxonomy" id="256645"/>
    <lineage>
        <taxon>Eukaryota</taxon>
        <taxon>Fungi</taxon>
        <taxon>Dikarya</taxon>
        <taxon>Ascomycota</taxon>
        <taxon>Pezizomycotina</taxon>
        <taxon>Dothideomycetes</taxon>
        <taxon>Pleosporomycetidae</taxon>
        <taxon>Pleosporales</taxon>
        <taxon>Torulaceae</taxon>
        <taxon>Dendryphion</taxon>
    </lineage>
</organism>
<evidence type="ECO:0000256" key="1">
    <source>
        <dbReference type="SAM" id="MobiDB-lite"/>
    </source>
</evidence>
<reference evidence="3" key="1">
    <citation type="journal article" date="2021" name="Nat. Commun.">
        <title>Genetic determinants of endophytism in the Arabidopsis root mycobiome.</title>
        <authorList>
            <person name="Mesny F."/>
            <person name="Miyauchi S."/>
            <person name="Thiergart T."/>
            <person name="Pickel B."/>
            <person name="Atanasova L."/>
            <person name="Karlsson M."/>
            <person name="Huettel B."/>
            <person name="Barry K.W."/>
            <person name="Haridas S."/>
            <person name="Chen C."/>
            <person name="Bauer D."/>
            <person name="Andreopoulos W."/>
            <person name="Pangilinan J."/>
            <person name="LaButti K."/>
            <person name="Riley R."/>
            <person name="Lipzen A."/>
            <person name="Clum A."/>
            <person name="Drula E."/>
            <person name="Henrissat B."/>
            <person name="Kohler A."/>
            <person name="Grigoriev I.V."/>
            <person name="Martin F.M."/>
            <person name="Hacquard S."/>
        </authorList>
    </citation>
    <scope>NUCLEOTIDE SEQUENCE</scope>
    <source>
        <strain evidence="3">MPI-CAGE-CH-0243</strain>
    </source>
</reference>
<keyword evidence="4" id="KW-1185">Reference proteome</keyword>
<dbReference type="Proteomes" id="UP000700596">
    <property type="component" value="Unassembled WGS sequence"/>
</dbReference>
<gene>
    <name evidence="3" type="ORF">B0J11DRAFT_539046</name>
</gene>
<dbReference type="Gene3D" id="1.20.1280.50">
    <property type="match status" value="1"/>
</dbReference>
<dbReference type="AlphaFoldDB" id="A0A9P9DBR9"/>
<feature type="domain" description="F-box" evidence="2">
    <location>
        <begin position="77"/>
        <end position="116"/>
    </location>
</feature>
<dbReference type="InterPro" id="IPR001810">
    <property type="entry name" value="F-box_dom"/>
</dbReference>
<evidence type="ECO:0000313" key="4">
    <source>
        <dbReference type="Proteomes" id="UP000700596"/>
    </source>
</evidence>
<proteinExistence type="predicted"/>
<evidence type="ECO:0000313" key="3">
    <source>
        <dbReference type="EMBL" id="KAH7116052.1"/>
    </source>
</evidence>
<feature type="region of interest" description="Disordered" evidence="1">
    <location>
        <begin position="356"/>
        <end position="375"/>
    </location>
</feature>
<dbReference type="Pfam" id="PF00646">
    <property type="entry name" value="F-box"/>
    <property type="match status" value="1"/>
</dbReference>
<dbReference type="InterPro" id="IPR036047">
    <property type="entry name" value="F-box-like_dom_sf"/>
</dbReference>
<accession>A0A9P9DBR9</accession>